<feature type="transmembrane region" description="Helical" evidence="2">
    <location>
        <begin position="167"/>
        <end position="187"/>
    </location>
</feature>
<dbReference type="AlphaFoldDB" id="A0A1Y2IJV9"/>
<feature type="compositionally biased region" description="Polar residues" evidence="1">
    <location>
        <begin position="332"/>
        <end position="359"/>
    </location>
</feature>
<feature type="compositionally biased region" description="Pro residues" evidence="1">
    <location>
        <begin position="293"/>
        <end position="304"/>
    </location>
</feature>
<dbReference type="Pfam" id="PF20151">
    <property type="entry name" value="DUF6533"/>
    <property type="match status" value="1"/>
</dbReference>
<keyword evidence="2" id="KW-0472">Membrane</keyword>
<evidence type="ECO:0000313" key="4">
    <source>
        <dbReference type="EMBL" id="OSD01426.1"/>
    </source>
</evidence>
<feature type="transmembrane region" description="Helical" evidence="2">
    <location>
        <begin position="115"/>
        <end position="136"/>
    </location>
</feature>
<feature type="transmembrane region" description="Helical" evidence="2">
    <location>
        <begin position="52"/>
        <end position="75"/>
    </location>
</feature>
<proteinExistence type="predicted"/>
<dbReference type="EMBL" id="KZ084111">
    <property type="protein sequence ID" value="OSD01426.1"/>
    <property type="molecule type" value="Genomic_DNA"/>
</dbReference>
<sequence>MTESDVLGYVITSQRRSMHSLASAVWLLYDLLTTFDQEVEFVWRSNNSLPKFLYFVSRYVGLFGQFVIATAHLPIFCRGELMSSLVILACMIFSIELSLMLRIDALYGRSRRVRALLFTAFIAEIASAATINGFLYPEAFRRLRPFPPEWPVQGCHFPDDIFLNKLVWLPVVAFETLLFCLNTIKCISYGPLDHHTPLIYRLFRDGSVYFAIALAVMLICTIAQFTNNSPLSTVTAVWISAVLSYSGCHLLLSVRSVAARREQLDLALISVHVSDICAESETVSPLDSAHRPSPTPQLLSPPPRLSLSCRVRSIEVIPGNLAIIHGGKSEEFTQTQTASSSDPSTPGRSESGSETIGGT</sequence>
<feature type="region of interest" description="Disordered" evidence="1">
    <location>
        <begin position="284"/>
        <end position="304"/>
    </location>
</feature>
<dbReference type="Proteomes" id="UP000193067">
    <property type="component" value="Unassembled WGS sequence"/>
</dbReference>
<evidence type="ECO:0000256" key="2">
    <source>
        <dbReference type="SAM" id="Phobius"/>
    </source>
</evidence>
<keyword evidence="5" id="KW-1185">Reference proteome</keyword>
<feature type="region of interest" description="Disordered" evidence="1">
    <location>
        <begin position="327"/>
        <end position="359"/>
    </location>
</feature>
<reference evidence="4 5" key="1">
    <citation type="journal article" date="2015" name="Biotechnol. Biofuels">
        <title>Enhanced degradation of softwood versus hardwood by the white-rot fungus Pycnoporus coccineus.</title>
        <authorList>
            <person name="Couturier M."/>
            <person name="Navarro D."/>
            <person name="Chevret D."/>
            <person name="Henrissat B."/>
            <person name="Piumi F."/>
            <person name="Ruiz-Duenas F.J."/>
            <person name="Martinez A.T."/>
            <person name="Grigoriev I.V."/>
            <person name="Riley R."/>
            <person name="Lipzen A."/>
            <person name="Berrin J.G."/>
            <person name="Master E.R."/>
            <person name="Rosso M.N."/>
        </authorList>
    </citation>
    <scope>NUCLEOTIDE SEQUENCE [LARGE SCALE GENOMIC DNA]</scope>
    <source>
        <strain evidence="4 5">BRFM310</strain>
    </source>
</reference>
<feature type="transmembrane region" description="Helical" evidence="2">
    <location>
        <begin position="81"/>
        <end position="103"/>
    </location>
</feature>
<evidence type="ECO:0000313" key="5">
    <source>
        <dbReference type="Proteomes" id="UP000193067"/>
    </source>
</evidence>
<dbReference type="OrthoDB" id="2638860at2759"/>
<dbReference type="STRING" id="1353009.A0A1Y2IJV9"/>
<accession>A0A1Y2IJV9</accession>
<feature type="transmembrane region" description="Helical" evidence="2">
    <location>
        <begin position="231"/>
        <end position="252"/>
    </location>
</feature>
<keyword evidence="2" id="KW-0812">Transmembrane</keyword>
<evidence type="ECO:0000256" key="1">
    <source>
        <dbReference type="SAM" id="MobiDB-lite"/>
    </source>
</evidence>
<organism evidence="4 5">
    <name type="scientific">Trametes coccinea (strain BRFM310)</name>
    <name type="common">Pycnoporus coccineus</name>
    <dbReference type="NCBI Taxonomy" id="1353009"/>
    <lineage>
        <taxon>Eukaryota</taxon>
        <taxon>Fungi</taxon>
        <taxon>Dikarya</taxon>
        <taxon>Basidiomycota</taxon>
        <taxon>Agaricomycotina</taxon>
        <taxon>Agaricomycetes</taxon>
        <taxon>Polyporales</taxon>
        <taxon>Polyporaceae</taxon>
        <taxon>Trametes</taxon>
    </lineage>
</organism>
<gene>
    <name evidence="4" type="ORF">PYCCODRAFT_1436353</name>
</gene>
<protein>
    <recommendedName>
        <fullName evidence="3">DUF6533 domain-containing protein</fullName>
    </recommendedName>
</protein>
<evidence type="ECO:0000259" key="3">
    <source>
        <dbReference type="Pfam" id="PF20151"/>
    </source>
</evidence>
<feature type="domain" description="DUF6533" evidence="3">
    <location>
        <begin position="21"/>
        <end position="63"/>
    </location>
</feature>
<keyword evidence="2" id="KW-1133">Transmembrane helix</keyword>
<dbReference type="InterPro" id="IPR045340">
    <property type="entry name" value="DUF6533"/>
</dbReference>
<feature type="transmembrane region" description="Helical" evidence="2">
    <location>
        <begin position="208"/>
        <end position="225"/>
    </location>
</feature>
<name>A0A1Y2IJV9_TRAC3</name>